<reference evidence="1 2" key="1">
    <citation type="submission" date="2024-02" db="EMBL/GenBank/DDBJ databases">
        <title>Janibacter sp. nov., isolated from gut of marine sandworm.</title>
        <authorList>
            <person name="Kim B."/>
            <person name="Jun M.O."/>
            <person name="Shin N.-R."/>
        </authorList>
    </citation>
    <scope>NUCLEOTIDE SEQUENCE [LARGE SCALE GENOMIC DNA]</scope>
    <source>
        <strain evidence="1 2">A1S7</strain>
    </source>
</reference>
<protein>
    <submittedName>
        <fullName evidence="1">Uncharacterized protein</fullName>
    </submittedName>
</protein>
<name>A0ABZ2MIL9_9MICO</name>
<keyword evidence="2" id="KW-1185">Reference proteome</keyword>
<organism evidence="1 2">
    <name type="scientific">Janibacter alittae</name>
    <dbReference type="NCBI Taxonomy" id="3115209"/>
    <lineage>
        <taxon>Bacteria</taxon>
        <taxon>Bacillati</taxon>
        <taxon>Actinomycetota</taxon>
        <taxon>Actinomycetes</taxon>
        <taxon>Micrococcales</taxon>
        <taxon>Intrasporangiaceae</taxon>
        <taxon>Janibacter</taxon>
    </lineage>
</organism>
<gene>
    <name evidence="1" type="ORF">V1351_01995</name>
</gene>
<evidence type="ECO:0000313" key="1">
    <source>
        <dbReference type="EMBL" id="WXB76853.1"/>
    </source>
</evidence>
<dbReference type="EMBL" id="CP144913">
    <property type="protein sequence ID" value="WXB76853.1"/>
    <property type="molecule type" value="Genomic_DNA"/>
</dbReference>
<sequence length="188" mass="20583">MVTVLLQTQGMEWSRDGLSAVGFEGFVHFVDLPAARVPRGPGVYVVLREQSEGPTFLDISPAGWFKGKDPSVTRELLEAAWVDGAHVLYIGKAGAGASGRRGLSTRLDEFRKHGAGVPVGHWGGRYIWQLAESSIFRVAWLETADDDPEDVESELITRFVSDWGKRPFANRKAGRIRRTDQSVGGGMG</sequence>
<dbReference type="RefSeq" id="WP_338750221.1">
    <property type="nucleotide sequence ID" value="NZ_CP144913.1"/>
</dbReference>
<proteinExistence type="predicted"/>
<evidence type="ECO:0000313" key="2">
    <source>
        <dbReference type="Proteomes" id="UP001382727"/>
    </source>
</evidence>
<dbReference type="Proteomes" id="UP001382727">
    <property type="component" value="Chromosome"/>
</dbReference>
<accession>A0ABZ2MIL9</accession>